<dbReference type="VEuPathDB" id="MicrosporidiaDB:A0H76_2958"/>
<dbReference type="Proteomes" id="UP000192501">
    <property type="component" value="Unassembled WGS sequence"/>
</dbReference>
<evidence type="ECO:0000313" key="4">
    <source>
        <dbReference type="EMBL" id="ORE00352.1"/>
    </source>
</evidence>
<protein>
    <submittedName>
        <fullName evidence="4">RL39</fullName>
    </submittedName>
</protein>
<comment type="caution">
    <text evidence="4">The sequence shown here is derived from an EMBL/GenBank/DDBJ whole genome shotgun (WGS) entry which is preliminary data.</text>
</comment>
<dbReference type="InterPro" id="IPR023626">
    <property type="entry name" value="Ribosomal_eL39_dom_sf"/>
</dbReference>
<sequence length="52" mass="6492">MGSRKAELIKKRLAKKFRSNKPAPEWKRRILGRKFRPNERRRHWRNTKTNVY</sequence>
<proteinExistence type="inferred from homology"/>
<keyword evidence="2" id="KW-0689">Ribosomal protein</keyword>
<accession>A0A1X0QKP5</accession>
<evidence type="ECO:0000256" key="1">
    <source>
        <dbReference type="ARBA" id="ARBA00009339"/>
    </source>
</evidence>
<dbReference type="VEuPathDB" id="MicrosporidiaDB:HERIO_2694"/>
<dbReference type="GO" id="GO:1990904">
    <property type="term" value="C:ribonucleoprotein complex"/>
    <property type="evidence" value="ECO:0007669"/>
    <property type="project" value="UniProtKB-KW"/>
</dbReference>
<dbReference type="GO" id="GO:0006412">
    <property type="term" value="P:translation"/>
    <property type="evidence" value="ECO:0007669"/>
    <property type="project" value="InterPro"/>
</dbReference>
<evidence type="ECO:0000256" key="3">
    <source>
        <dbReference type="ARBA" id="ARBA00023274"/>
    </source>
</evidence>
<dbReference type="GO" id="GO:0005840">
    <property type="term" value="C:ribosome"/>
    <property type="evidence" value="ECO:0007669"/>
    <property type="project" value="UniProtKB-KW"/>
</dbReference>
<dbReference type="Pfam" id="PF00832">
    <property type="entry name" value="Ribosomal_L39"/>
    <property type="match status" value="1"/>
</dbReference>
<organism evidence="4 5">
    <name type="scientific">Hepatospora eriocheir</name>
    <dbReference type="NCBI Taxonomy" id="1081669"/>
    <lineage>
        <taxon>Eukaryota</taxon>
        <taxon>Fungi</taxon>
        <taxon>Fungi incertae sedis</taxon>
        <taxon>Microsporidia</taxon>
        <taxon>Hepatosporidae</taxon>
        <taxon>Hepatospora</taxon>
    </lineage>
</organism>
<dbReference type="Gene3D" id="1.10.1620.10">
    <property type="entry name" value="Ribosomal protein L39e"/>
    <property type="match status" value="1"/>
</dbReference>
<dbReference type="InterPro" id="IPR000077">
    <property type="entry name" value="Ribosomal_eL39"/>
</dbReference>
<name>A0A1X0QKP5_9MICR</name>
<dbReference type="GO" id="GO:0003735">
    <property type="term" value="F:structural constituent of ribosome"/>
    <property type="evidence" value="ECO:0007669"/>
    <property type="project" value="InterPro"/>
</dbReference>
<comment type="similarity">
    <text evidence="1">Belongs to the eukaryotic ribosomal protein eL39 family.</text>
</comment>
<gene>
    <name evidence="4" type="primary">RL39</name>
    <name evidence="4" type="ORF">A0H76_2958</name>
</gene>
<evidence type="ECO:0000313" key="5">
    <source>
        <dbReference type="Proteomes" id="UP000192501"/>
    </source>
</evidence>
<keyword evidence="3" id="KW-0687">Ribonucleoprotein</keyword>
<evidence type="ECO:0000256" key="2">
    <source>
        <dbReference type="ARBA" id="ARBA00022980"/>
    </source>
</evidence>
<dbReference type="EMBL" id="LTAI01000031">
    <property type="protein sequence ID" value="ORE00352.1"/>
    <property type="molecule type" value="Genomic_DNA"/>
</dbReference>
<dbReference type="SUPFAM" id="SSF48662">
    <property type="entry name" value="Ribosomal protein L39e"/>
    <property type="match status" value="1"/>
</dbReference>
<reference evidence="4 5" key="1">
    <citation type="journal article" date="2017" name="Environ. Microbiol.">
        <title>Decay of the glycolytic pathway and adaptation to intranuclear parasitism within Enterocytozoonidae microsporidia.</title>
        <authorList>
            <person name="Wiredu Boakye D."/>
            <person name="Jaroenlak P."/>
            <person name="Prachumwat A."/>
            <person name="Williams T.A."/>
            <person name="Bateman K.S."/>
            <person name="Itsathitphaisarn O."/>
            <person name="Sritunyalucksana K."/>
            <person name="Paszkiewicz K.H."/>
            <person name="Moore K.A."/>
            <person name="Stentiford G.D."/>
            <person name="Williams B.A."/>
        </authorList>
    </citation>
    <scope>NUCLEOTIDE SEQUENCE [LARGE SCALE GENOMIC DNA]</scope>
    <source>
        <strain evidence="5">canceri</strain>
    </source>
</reference>
<dbReference type="AlphaFoldDB" id="A0A1X0QKP5"/>